<evidence type="ECO:0000313" key="1">
    <source>
        <dbReference type="EMBL" id="SIR35185.1"/>
    </source>
</evidence>
<dbReference type="AlphaFoldDB" id="A0A1N7A7Q6"/>
<accession>A0A1N7A7Q6</accession>
<dbReference type="STRING" id="1077936.SAMN05421545_3289"/>
<proteinExistence type="predicted"/>
<reference evidence="2" key="1">
    <citation type="submission" date="2017-01" db="EMBL/GenBank/DDBJ databases">
        <authorList>
            <person name="Varghese N."/>
            <person name="Submissions S."/>
        </authorList>
    </citation>
    <scope>NUCLEOTIDE SEQUENCE [LARGE SCALE GENOMIC DNA]</scope>
    <source>
        <strain evidence="2">DM9</strain>
    </source>
</reference>
<sequence>MNPFRRPSVISVAISKDLVSVGSLYGHYAAELRVILCCTGTDFLTPEHEPEIVIFSFVAIE</sequence>
<evidence type="ECO:0000313" key="2">
    <source>
        <dbReference type="Proteomes" id="UP000185924"/>
    </source>
</evidence>
<dbReference type="Proteomes" id="UP000185924">
    <property type="component" value="Unassembled WGS sequence"/>
</dbReference>
<keyword evidence="2" id="KW-1185">Reference proteome</keyword>
<protein>
    <submittedName>
        <fullName evidence="1">Uncharacterized protein</fullName>
    </submittedName>
</protein>
<dbReference type="EMBL" id="FTNM01000005">
    <property type="protein sequence ID" value="SIR35185.1"/>
    <property type="molecule type" value="Genomic_DNA"/>
</dbReference>
<gene>
    <name evidence="1" type="ORF">SAMN05421545_3289</name>
</gene>
<name>A0A1N7A7Q6_9BACT</name>
<organism evidence="1 2">
    <name type="scientific">Pontibacter lucknowensis</name>
    <dbReference type="NCBI Taxonomy" id="1077936"/>
    <lineage>
        <taxon>Bacteria</taxon>
        <taxon>Pseudomonadati</taxon>
        <taxon>Bacteroidota</taxon>
        <taxon>Cytophagia</taxon>
        <taxon>Cytophagales</taxon>
        <taxon>Hymenobacteraceae</taxon>
        <taxon>Pontibacter</taxon>
    </lineage>
</organism>